<keyword evidence="1" id="KW-0732">Signal</keyword>
<evidence type="ECO:0000313" key="3">
    <source>
        <dbReference type="Proteomes" id="UP000075320"/>
    </source>
</evidence>
<evidence type="ECO:0000256" key="1">
    <source>
        <dbReference type="SAM" id="SignalP"/>
    </source>
</evidence>
<organism evidence="2 3">
    <name type="scientific">Bdellovibrio bacteriovorus</name>
    <dbReference type="NCBI Taxonomy" id="959"/>
    <lineage>
        <taxon>Bacteria</taxon>
        <taxon>Pseudomonadati</taxon>
        <taxon>Bdellovibrionota</taxon>
        <taxon>Bdellovibrionia</taxon>
        <taxon>Bdellovibrionales</taxon>
        <taxon>Pseudobdellovibrionaceae</taxon>
        <taxon>Bdellovibrio</taxon>
    </lineage>
</organism>
<protein>
    <recommendedName>
        <fullName evidence="4">Lipoprotein</fullName>
    </recommendedName>
</protein>
<proteinExistence type="predicted"/>
<dbReference type="AlphaFoldDB" id="A0A150WED0"/>
<reference evidence="2 3" key="1">
    <citation type="submission" date="2016-03" db="EMBL/GenBank/DDBJ databases">
        <authorList>
            <person name="Ploux O."/>
        </authorList>
    </citation>
    <scope>NUCLEOTIDE SEQUENCE [LARGE SCALE GENOMIC DNA]</scope>
    <source>
        <strain evidence="2 3">R0</strain>
    </source>
</reference>
<dbReference type="EMBL" id="LUKE01000006">
    <property type="protein sequence ID" value="KYG61468.1"/>
    <property type="molecule type" value="Genomic_DNA"/>
</dbReference>
<name>A0A150WED0_BDEBC</name>
<evidence type="ECO:0008006" key="4">
    <source>
        <dbReference type="Google" id="ProtNLM"/>
    </source>
</evidence>
<evidence type="ECO:0000313" key="2">
    <source>
        <dbReference type="EMBL" id="KYG61468.1"/>
    </source>
</evidence>
<dbReference type="Proteomes" id="UP000075320">
    <property type="component" value="Unassembled WGS sequence"/>
</dbReference>
<dbReference type="RefSeq" id="WP_061836550.1">
    <property type="nucleotide sequence ID" value="NZ_LUKE01000006.1"/>
</dbReference>
<accession>A0A150WED0</accession>
<feature type="signal peptide" evidence="1">
    <location>
        <begin position="1"/>
        <end position="19"/>
    </location>
</feature>
<sequence length="215" mass="23584">MSSILRGVAVAALSVLALAGCDESRVVGTLTTSTTLRIVSPGGNKQVLNAGTYRAAVRAQEKGGQVFISAAGGKEVTFKIPQLSSSSEQTIKISPASLRQEFGLSGRVYGTQVPFDREATRSCVYDTERVYRCDGDRGRDLRGRENCGWEWVEIKGYQRVREQGYASYKNLDINLVNTASQKVGNFRGSYSYGDTITNVSYLSGCIPERHRPYNF</sequence>
<comment type="caution">
    <text evidence="2">The sequence shown here is derived from an EMBL/GenBank/DDBJ whole genome shotgun (WGS) entry which is preliminary data.</text>
</comment>
<feature type="chain" id="PRO_5007572390" description="Lipoprotein" evidence="1">
    <location>
        <begin position="20"/>
        <end position="215"/>
    </location>
</feature>
<gene>
    <name evidence="2" type="ORF">AZI86_17295</name>
</gene>
<dbReference type="PROSITE" id="PS51257">
    <property type="entry name" value="PROKAR_LIPOPROTEIN"/>
    <property type="match status" value="1"/>
</dbReference>
<keyword evidence="3" id="KW-1185">Reference proteome</keyword>